<organism evidence="5 6">
    <name type="scientific">Purpureocillium takamizusanense</name>
    <dbReference type="NCBI Taxonomy" id="2060973"/>
    <lineage>
        <taxon>Eukaryota</taxon>
        <taxon>Fungi</taxon>
        <taxon>Dikarya</taxon>
        <taxon>Ascomycota</taxon>
        <taxon>Pezizomycotina</taxon>
        <taxon>Sordariomycetes</taxon>
        <taxon>Hypocreomycetidae</taxon>
        <taxon>Hypocreales</taxon>
        <taxon>Ophiocordycipitaceae</taxon>
        <taxon>Purpureocillium</taxon>
    </lineage>
</organism>
<dbReference type="AlphaFoldDB" id="A0A9Q8VGQ2"/>
<feature type="coiled-coil region" evidence="2">
    <location>
        <begin position="144"/>
        <end position="171"/>
    </location>
</feature>
<dbReference type="OrthoDB" id="4920872at2759"/>
<protein>
    <recommendedName>
        <fullName evidence="7">NACHT domain-containing protein</fullName>
    </recommendedName>
</protein>
<dbReference type="PANTHER" id="PTHR10039:SF14">
    <property type="entry name" value="NACHT DOMAIN-CONTAINING PROTEIN"/>
    <property type="match status" value="1"/>
</dbReference>
<feature type="domain" description="DUF7708" evidence="3">
    <location>
        <begin position="7"/>
        <end position="142"/>
    </location>
</feature>
<dbReference type="Pfam" id="PF24809">
    <property type="entry name" value="DUF7708"/>
    <property type="match status" value="1"/>
</dbReference>
<gene>
    <name evidence="5" type="ORF">JDV02_009797</name>
</gene>
<evidence type="ECO:0000313" key="5">
    <source>
        <dbReference type="EMBL" id="UNI24017.1"/>
    </source>
</evidence>
<evidence type="ECO:0000313" key="6">
    <source>
        <dbReference type="Proteomes" id="UP000829364"/>
    </source>
</evidence>
<evidence type="ECO:0000259" key="4">
    <source>
        <dbReference type="Pfam" id="PF24883"/>
    </source>
</evidence>
<dbReference type="EMBL" id="CP086363">
    <property type="protein sequence ID" value="UNI24017.1"/>
    <property type="molecule type" value="Genomic_DNA"/>
</dbReference>
<evidence type="ECO:0000259" key="3">
    <source>
        <dbReference type="Pfam" id="PF24809"/>
    </source>
</evidence>
<reference evidence="5" key="1">
    <citation type="submission" date="2021-11" db="EMBL/GenBank/DDBJ databases">
        <title>Purpureocillium_takamizusanense_genome.</title>
        <authorList>
            <person name="Nguyen N.-H."/>
        </authorList>
    </citation>
    <scope>NUCLEOTIDE SEQUENCE</scope>
    <source>
        <strain evidence="5">PT3</strain>
    </source>
</reference>
<keyword evidence="1" id="KW-0677">Repeat</keyword>
<proteinExistence type="predicted"/>
<feature type="domain" description="Nephrocystin 3-like N-terminal" evidence="4">
    <location>
        <begin position="207"/>
        <end position="376"/>
    </location>
</feature>
<evidence type="ECO:0000256" key="2">
    <source>
        <dbReference type="SAM" id="Coils"/>
    </source>
</evidence>
<evidence type="ECO:0008006" key="7">
    <source>
        <dbReference type="Google" id="ProtNLM"/>
    </source>
</evidence>
<dbReference type="Proteomes" id="UP000829364">
    <property type="component" value="Chromosome 10"/>
</dbReference>
<dbReference type="SUPFAM" id="SSF52540">
    <property type="entry name" value="P-loop containing nucleoside triphosphate hydrolases"/>
    <property type="match status" value="1"/>
</dbReference>
<keyword evidence="2" id="KW-0175">Coiled coil</keyword>
<sequence length="461" mass="52424">MRRLEPLFKGLQYYSQSIEVVCNGTPFLPWIWAPIKLILKVASDQIEAFEKLIQAYARIAEPLARLKIISQAFLANHEIQKVLAIFYADICKFHKEAYKFVRRSGWKVLFMTSWGRFERRFNGIIEDLKAHEALIDKTASAVGLSEVKKLREALELQRQESLEEMAEKDTENTAKQYQAIVGWLKMDDHEQLKIFDLVITEAQRYDGTCDWILKQNKIAAWMKCSQELAFLVLRGNVGTGKSVLAAHITNFLRASKQSLVVCHICTYAQAASTEYGQILRSILLRLVQASSDLIAYIYKQFIQEKKSPSVQALESLILSVIGAISDNPSQTSYIHIILDGLDECEEKTQLKIITHLERMVSSALRANSTICKVLVTTNMQNETPKKLKAKQQVSLTNEKTALSKAISVYTASKLSEHRSRWFQMGITDTDLKELELRLAEKADGTLCGVIEYKKIQYTDGN</sequence>
<name>A0A9Q8VGQ2_9HYPO</name>
<dbReference type="RefSeq" id="XP_047847498.1">
    <property type="nucleotide sequence ID" value="XM_047991486.1"/>
</dbReference>
<keyword evidence="6" id="KW-1185">Reference proteome</keyword>
<dbReference type="InterPro" id="IPR056125">
    <property type="entry name" value="DUF7708"/>
</dbReference>
<dbReference type="Pfam" id="PF24883">
    <property type="entry name" value="NPHP3_N"/>
    <property type="match status" value="1"/>
</dbReference>
<dbReference type="InterPro" id="IPR027417">
    <property type="entry name" value="P-loop_NTPase"/>
</dbReference>
<dbReference type="KEGG" id="ptkz:JDV02_009797"/>
<dbReference type="Gene3D" id="3.40.50.300">
    <property type="entry name" value="P-loop containing nucleotide triphosphate hydrolases"/>
    <property type="match status" value="1"/>
</dbReference>
<dbReference type="PANTHER" id="PTHR10039">
    <property type="entry name" value="AMELOGENIN"/>
    <property type="match status" value="1"/>
</dbReference>
<dbReference type="GeneID" id="72071742"/>
<accession>A0A9Q8VGQ2</accession>
<evidence type="ECO:0000256" key="1">
    <source>
        <dbReference type="ARBA" id="ARBA00022737"/>
    </source>
</evidence>
<dbReference type="InterPro" id="IPR056884">
    <property type="entry name" value="NPHP3-like_N"/>
</dbReference>